<evidence type="ECO:0000313" key="6">
    <source>
        <dbReference type="EMBL" id="TGY87108.1"/>
    </source>
</evidence>
<sequence length="387" mass="43330">MQQSADMRQDAQDAAAALHAGRHREAAEKFAAALARDPRQIACAIGLAYACKALGDRAAQERALDHALALDGRNLHALIMKGDLFEADGDSAVAGKWYSVALRVAETVGQLPAQLAQELARIRERKSRLEEEYEARIRQTLDEAGFPSIQPDSRFARSLDILLGRREIFVQEPKRYYFPGLPQIEFYDRLDFDWVPTLEAKTAIIRGELEALRAEGDSFTPYLEANQSGPVTHHRDMVGNDDWGAYYLWKDGRPVEDHVARFPETAKALQDLPIPRIEGTSPNILFSRLKPGASIPPHNGLINTRLICHLPLIVPDGCGFRVGSQTRPWVEGELFIFDDSIEHEAWNRSGKERVVLLFEIWRPELSETERAQVSTLLSSIGVRTSDG</sequence>
<feature type="domain" description="Aspartyl/asparaginy/proline hydroxylase" evidence="5">
    <location>
        <begin position="200"/>
        <end position="363"/>
    </location>
</feature>
<keyword evidence="3" id="KW-0560">Oxidoreductase</keyword>
<feature type="coiled-coil region" evidence="4">
    <location>
        <begin position="112"/>
        <end position="139"/>
    </location>
</feature>
<dbReference type="InterPro" id="IPR027443">
    <property type="entry name" value="IPNS-like_sf"/>
</dbReference>
<evidence type="ECO:0000256" key="4">
    <source>
        <dbReference type="SAM" id="Coils"/>
    </source>
</evidence>
<proteinExistence type="inferred from homology"/>
<dbReference type="GO" id="GO:0051213">
    <property type="term" value="F:dioxygenase activity"/>
    <property type="evidence" value="ECO:0007669"/>
    <property type="project" value="UniProtKB-KW"/>
</dbReference>
<dbReference type="InterPro" id="IPR022272">
    <property type="entry name" value="Lipocalin_CS"/>
</dbReference>
<gene>
    <name evidence="6" type="ORF">E5163_16355</name>
</gene>
<evidence type="ECO:0000313" key="7">
    <source>
        <dbReference type="Proteomes" id="UP000308054"/>
    </source>
</evidence>
<organism evidence="6 7">
    <name type="scientific">Marinicauda algicola</name>
    <dbReference type="NCBI Taxonomy" id="2029849"/>
    <lineage>
        <taxon>Bacteria</taxon>
        <taxon>Pseudomonadati</taxon>
        <taxon>Pseudomonadota</taxon>
        <taxon>Alphaproteobacteria</taxon>
        <taxon>Maricaulales</taxon>
        <taxon>Maricaulaceae</taxon>
        <taxon>Marinicauda</taxon>
    </lineage>
</organism>
<dbReference type="GO" id="GO:0016020">
    <property type="term" value="C:membrane"/>
    <property type="evidence" value="ECO:0007669"/>
    <property type="project" value="TreeGrafter"/>
</dbReference>
<dbReference type="PANTHER" id="PTHR46332">
    <property type="entry name" value="ASPARTATE BETA-HYDROXYLASE DOMAIN-CONTAINING PROTEIN 2"/>
    <property type="match status" value="1"/>
</dbReference>
<evidence type="ECO:0000256" key="3">
    <source>
        <dbReference type="ARBA" id="ARBA00023002"/>
    </source>
</evidence>
<dbReference type="InterPro" id="IPR007803">
    <property type="entry name" value="Asp/Arg/Pro-Hydrxlase"/>
</dbReference>
<dbReference type="PANTHER" id="PTHR46332:SF5">
    <property type="entry name" value="ASPARTATE BETA-HYDROXYLASE DOMAIN CONTAINING 2"/>
    <property type="match status" value="1"/>
</dbReference>
<comment type="caution">
    <text evidence="6">The sequence shown here is derived from an EMBL/GenBank/DDBJ whole genome shotgun (WGS) entry which is preliminary data.</text>
</comment>
<dbReference type="InterPro" id="IPR011990">
    <property type="entry name" value="TPR-like_helical_dom_sf"/>
</dbReference>
<accession>A0A4S2GW58</accession>
<dbReference type="Gene3D" id="1.25.40.10">
    <property type="entry name" value="Tetratricopeptide repeat domain"/>
    <property type="match status" value="1"/>
</dbReference>
<dbReference type="Gene3D" id="2.60.120.330">
    <property type="entry name" value="B-lactam Antibiotic, Isopenicillin N Synthase, Chain"/>
    <property type="match status" value="1"/>
</dbReference>
<dbReference type="SUPFAM" id="SSF48452">
    <property type="entry name" value="TPR-like"/>
    <property type="match status" value="1"/>
</dbReference>
<dbReference type="AlphaFoldDB" id="A0A4S2GW58"/>
<keyword evidence="4" id="KW-0175">Coiled coil</keyword>
<dbReference type="EMBL" id="SRXW01000008">
    <property type="protein sequence ID" value="TGY87108.1"/>
    <property type="molecule type" value="Genomic_DNA"/>
</dbReference>
<dbReference type="OrthoDB" id="21665at2"/>
<keyword evidence="2" id="KW-0223">Dioxygenase</keyword>
<evidence type="ECO:0000259" key="5">
    <source>
        <dbReference type="Pfam" id="PF05118"/>
    </source>
</evidence>
<comment type="similarity">
    <text evidence="1">Belongs to the aspartyl/asparaginyl beta-hydroxylase family.</text>
</comment>
<keyword evidence="7" id="KW-1185">Reference proteome</keyword>
<name>A0A4S2GW58_9PROT</name>
<protein>
    <submittedName>
        <fullName evidence="6">Aspartyl beta-hydroxylase</fullName>
    </submittedName>
</protein>
<dbReference type="Proteomes" id="UP000308054">
    <property type="component" value="Unassembled WGS sequence"/>
</dbReference>
<dbReference type="InterPro" id="IPR051821">
    <property type="entry name" value="Asp/Asn_beta-hydroxylase"/>
</dbReference>
<evidence type="ECO:0000256" key="1">
    <source>
        <dbReference type="ARBA" id="ARBA00007730"/>
    </source>
</evidence>
<reference evidence="6 7" key="1">
    <citation type="journal article" date="2017" name="Int. J. Syst. Evol. Microbiol.">
        <title>Marinicauda algicola sp. nov., isolated from a marine red alga Rhodosorus marinus.</title>
        <authorList>
            <person name="Jeong S.E."/>
            <person name="Jeon S.H."/>
            <person name="Chun B.H."/>
            <person name="Kim D.W."/>
            <person name="Jeon C.O."/>
        </authorList>
    </citation>
    <scope>NUCLEOTIDE SEQUENCE [LARGE SCALE GENOMIC DNA]</scope>
    <source>
        <strain evidence="6 7">JCM 31718</strain>
    </source>
</reference>
<evidence type="ECO:0000256" key="2">
    <source>
        <dbReference type="ARBA" id="ARBA00022964"/>
    </source>
</evidence>
<dbReference type="SUPFAM" id="SSF51197">
    <property type="entry name" value="Clavaminate synthase-like"/>
    <property type="match status" value="1"/>
</dbReference>
<dbReference type="RefSeq" id="WP_135997597.1">
    <property type="nucleotide sequence ID" value="NZ_CP071057.1"/>
</dbReference>
<dbReference type="Pfam" id="PF05118">
    <property type="entry name" value="Asp_Arg_Hydrox"/>
    <property type="match status" value="1"/>
</dbReference>
<dbReference type="PROSITE" id="PS00213">
    <property type="entry name" value="LIPOCALIN"/>
    <property type="match status" value="1"/>
</dbReference>